<evidence type="ECO:0000313" key="2">
    <source>
        <dbReference type="EMBL" id="MBB5050070.1"/>
    </source>
</evidence>
<dbReference type="InterPro" id="IPR036866">
    <property type="entry name" value="RibonucZ/Hydroxyglut_hydro"/>
</dbReference>
<dbReference type="InterPro" id="IPR001279">
    <property type="entry name" value="Metallo-B-lactamas"/>
</dbReference>
<dbReference type="OrthoDB" id="9803916at2"/>
<dbReference type="EMBL" id="JACHIJ010000001">
    <property type="protein sequence ID" value="MBB5050070.1"/>
    <property type="molecule type" value="Genomic_DNA"/>
</dbReference>
<comment type="caution">
    <text evidence="3">The sequence shown here is derived from an EMBL/GenBank/DDBJ whole genome shotgun (WGS) entry which is preliminary data.</text>
</comment>
<dbReference type="RefSeq" id="WP_046826300.1">
    <property type="nucleotide sequence ID" value="NZ_JACHIJ010000001.1"/>
</dbReference>
<dbReference type="EMBL" id="LBIA02000001">
    <property type="protein sequence ID" value="TKT73296.1"/>
    <property type="molecule type" value="Genomic_DNA"/>
</dbReference>
<dbReference type="Pfam" id="PF12706">
    <property type="entry name" value="Lactamase_B_2"/>
    <property type="match status" value="1"/>
</dbReference>
<evidence type="ECO:0000313" key="4">
    <source>
        <dbReference type="Proteomes" id="UP000034832"/>
    </source>
</evidence>
<dbReference type="SMART" id="SM00849">
    <property type="entry name" value="Lactamase_B"/>
    <property type="match status" value="1"/>
</dbReference>
<keyword evidence="3" id="KW-0378">Hydrolase</keyword>
<protein>
    <submittedName>
        <fullName evidence="3">MBL fold metallo-hydrolase</fullName>
    </submittedName>
    <submittedName>
        <fullName evidence="2">Phosphoribosyl 1,2-cyclic phosphodiesterase</fullName>
    </submittedName>
</protein>
<dbReference type="SUPFAM" id="SSF56281">
    <property type="entry name" value="Metallo-hydrolase/oxidoreductase"/>
    <property type="match status" value="1"/>
</dbReference>
<dbReference type="AlphaFoldDB" id="A0A4U6BS15"/>
<dbReference type="PANTHER" id="PTHR42663">
    <property type="entry name" value="HYDROLASE C777.06C-RELATED-RELATED"/>
    <property type="match status" value="1"/>
</dbReference>
<dbReference type="Gene3D" id="3.60.15.10">
    <property type="entry name" value="Ribonuclease Z/Hydroxyacylglutathione hydrolase-like"/>
    <property type="match status" value="1"/>
</dbReference>
<evidence type="ECO:0000259" key="1">
    <source>
        <dbReference type="SMART" id="SM00849"/>
    </source>
</evidence>
<evidence type="ECO:0000313" key="5">
    <source>
        <dbReference type="Proteomes" id="UP000521227"/>
    </source>
</evidence>
<evidence type="ECO:0000313" key="3">
    <source>
        <dbReference type="EMBL" id="TKT73296.1"/>
    </source>
</evidence>
<proteinExistence type="predicted"/>
<feature type="domain" description="Metallo-beta-lactamase" evidence="1">
    <location>
        <begin position="29"/>
        <end position="219"/>
    </location>
</feature>
<dbReference type="CDD" id="cd07715">
    <property type="entry name" value="TaR3-like_MBL-fold"/>
    <property type="match status" value="1"/>
</dbReference>
<sequence length="276" mass="29568">MSTTMSVRFWGVRGSIPCPGPNTVRYGGNTSCVEVKCGDHRLVFDAGSGLRLLGNALSDEAARTDLDLFLSHSHIDHIIGLPFFTPVFDRGSRLRLWAGNLQPAGGIKETVRKLMSYPLFPIEIGTAQGAIEFTDFVPGETLSPRPGIKVQTAALNHPGGATGYRVEFGGRVFAYITDTELSGSSIDPALLALAKDAALVVIDTTYTDEELPEHVGWGHSSWQQAVQLADEAGAGTLCLFHHDPEHDDDEMDRIAAAAAKARAGTIVAREGLSIDL</sequence>
<reference evidence="3 4" key="1">
    <citation type="submission" date="2019-04" db="EMBL/GenBank/DDBJ databases">
        <title>Whole genome sequencing of cave bacteria.</title>
        <authorList>
            <person name="Gan H.M."/>
            <person name="Barton H."/>
            <person name="Savka M.A."/>
        </authorList>
    </citation>
    <scope>NUCLEOTIDE SEQUENCE [LARGE SCALE GENOMIC DNA]</scope>
    <source>
        <strain evidence="3 4">LC387</strain>
    </source>
</reference>
<dbReference type="PANTHER" id="PTHR42663:SF4">
    <property type="entry name" value="SLL1036 PROTEIN"/>
    <property type="match status" value="1"/>
</dbReference>
<accession>A0A4U6BS15</accession>
<dbReference type="GO" id="GO:0016787">
    <property type="term" value="F:hydrolase activity"/>
    <property type="evidence" value="ECO:0007669"/>
    <property type="project" value="UniProtKB-KW"/>
</dbReference>
<dbReference type="STRING" id="211460.YH63_00320"/>
<organism evidence="3 4">
    <name type="scientific">Afipia massiliensis</name>
    <dbReference type="NCBI Taxonomy" id="211460"/>
    <lineage>
        <taxon>Bacteria</taxon>
        <taxon>Pseudomonadati</taxon>
        <taxon>Pseudomonadota</taxon>
        <taxon>Alphaproteobacteria</taxon>
        <taxon>Hyphomicrobiales</taxon>
        <taxon>Nitrobacteraceae</taxon>
        <taxon>Afipia</taxon>
    </lineage>
</organism>
<gene>
    <name evidence="2" type="ORF">HNQ36_000018</name>
    <name evidence="3" type="ORF">YH63_018755</name>
</gene>
<dbReference type="Proteomes" id="UP000521227">
    <property type="component" value="Unassembled WGS sequence"/>
</dbReference>
<keyword evidence="4" id="KW-1185">Reference proteome</keyword>
<name>A0A4U6BS15_9BRAD</name>
<reference evidence="2 5" key="2">
    <citation type="submission" date="2020-08" db="EMBL/GenBank/DDBJ databases">
        <title>Genomic Encyclopedia of Type Strains, Phase IV (KMG-IV): sequencing the most valuable type-strain genomes for metagenomic binning, comparative biology and taxonomic classification.</title>
        <authorList>
            <person name="Goeker M."/>
        </authorList>
    </citation>
    <scope>NUCLEOTIDE SEQUENCE [LARGE SCALE GENOMIC DNA]</scope>
    <source>
        <strain evidence="2 5">DSM 17498</strain>
    </source>
</reference>
<dbReference type="Proteomes" id="UP000034832">
    <property type="component" value="Unassembled WGS sequence"/>
</dbReference>